<dbReference type="GO" id="GO:0003700">
    <property type="term" value="F:DNA-binding transcription factor activity"/>
    <property type="evidence" value="ECO:0007669"/>
    <property type="project" value="TreeGrafter"/>
</dbReference>
<dbReference type="InterPro" id="IPR036388">
    <property type="entry name" value="WH-like_DNA-bd_sf"/>
</dbReference>
<dbReference type="SUPFAM" id="SSF46785">
    <property type="entry name" value="Winged helix' DNA-binding domain"/>
    <property type="match status" value="1"/>
</dbReference>
<keyword evidence="2" id="KW-1185">Reference proteome</keyword>
<gene>
    <name evidence="1" type="ORF">GCM10011611_04210</name>
</gene>
<dbReference type="RefSeq" id="WP_189041942.1">
    <property type="nucleotide sequence ID" value="NZ_BMJQ01000001.1"/>
</dbReference>
<protein>
    <recommendedName>
        <fullName evidence="3">Rrf2 family transcriptional regulator</fullName>
    </recommendedName>
</protein>
<dbReference type="InterPro" id="IPR036390">
    <property type="entry name" value="WH_DNA-bd_sf"/>
</dbReference>
<accession>A0A8J3E2W1</accession>
<name>A0A8J3E2W1_9PROT</name>
<organism evidence="1 2">
    <name type="scientific">Aliidongia dinghuensis</name>
    <dbReference type="NCBI Taxonomy" id="1867774"/>
    <lineage>
        <taxon>Bacteria</taxon>
        <taxon>Pseudomonadati</taxon>
        <taxon>Pseudomonadota</taxon>
        <taxon>Alphaproteobacteria</taxon>
        <taxon>Rhodospirillales</taxon>
        <taxon>Dongiaceae</taxon>
        <taxon>Aliidongia</taxon>
    </lineage>
</organism>
<dbReference type="AlphaFoldDB" id="A0A8J3E2W1"/>
<evidence type="ECO:0000313" key="2">
    <source>
        <dbReference type="Proteomes" id="UP000646365"/>
    </source>
</evidence>
<comment type="caution">
    <text evidence="1">The sequence shown here is derived from an EMBL/GenBank/DDBJ whole genome shotgun (WGS) entry which is preliminary data.</text>
</comment>
<dbReference type="PANTHER" id="PTHR33221:SF15">
    <property type="entry name" value="HTH-TYPE TRANSCRIPTIONAL REGULATOR YWGB-RELATED"/>
    <property type="match status" value="1"/>
</dbReference>
<dbReference type="Proteomes" id="UP000646365">
    <property type="component" value="Unassembled WGS sequence"/>
</dbReference>
<dbReference type="Pfam" id="PF02082">
    <property type="entry name" value="Rrf2"/>
    <property type="match status" value="1"/>
</dbReference>
<proteinExistence type="predicted"/>
<sequence>MPASNGAETEQDAEALLRGLAAWLPRRFLLAIDIMLDVAFNGASGPLPAAELGQRQGLETRKLEAILQRLSRAGLLKSVRGPNGGYLLGSERGSITVGAIARAMMGQDKPTPFTESPSPTMRKVVLPMVERVHELVLAEFDRVSLTELCRLSRLAGLASKCDGIVDFVI</sequence>
<dbReference type="PROSITE" id="PS51197">
    <property type="entry name" value="HTH_RRF2_2"/>
    <property type="match status" value="1"/>
</dbReference>
<reference evidence="1" key="2">
    <citation type="submission" date="2020-09" db="EMBL/GenBank/DDBJ databases">
        <authorList>
            <person name="Sun Q."/>
            <person name="Zhou Y."/>
        </authorList>
    </citation>
    <scope>NUCLEOTIDE SEQUENCE</scope>
    <source>
        <strain evidence="1">CGMCC 1.15725</strain>
    </source>
</reference>
<dbReference type="Gene3D" id="1.10.10.10">
    <property type="entry name" value="Winged helix-like DNA-binding domain superfamily/Winged helix DNA-binding domain"/>
    <property type="match status" value="1"/>
</dbReference>
<dbReference type="InterPro" id="IPR030489">
    <property type="entry name" value="TR_Rrf2-type_CS"/>
</dbReference>
<evidence type="ECO:0000313" key="1">
    <source>
        <dbReference type="EMBL" id="GGF01869.1"/>
    </source>
</evidence>
<reference evidence="1" key="1">
    <citation type="journal article" date="2014" name="Int. J. Syst. Evol. Microbiol.">
        <title>Complete genome sequence of Corynebacterium casei LMG S-19264T (=DSM 44701T), isolated from a smear-ripened cheese.</title>
        <authorList>
            <consortium name="US DOE Joint Genome Institute (JGI-PGF)"/>
            <person name="Walter F."/>
            <person name="Albersmeier A."/>
            <person name="Kalinowski J."/>
            <person name="Ruckert C."/>
        </authorList>
    </citation>
    <scope>NUCLEOTIDE SEQUENCE</scope>
    <source>
        <strain evidence="1">CGMCC 1.15725</strain>
    </source>
</reference>
<dbReference type="InterPro" id="IPR000944">
    <property type="entry name" value="Tscrpt_reg_Rrf2"/>
</dbReference>
<dbReference type="PANTHER" id="PTHR33221">
    <property type="entry name" value="WINGED HELIX-TURN-HELIX TRANSCRIPTIONAL REGULATOR, RRF2 FAMILY"/>
    <property type="match status" value="1"/>
</dbReference>
<evidence type="ECO:0008006" key="3">
    <source>
        <dbReference type="Google" id="ProtNLM"/>
    </source>
</evidence>
<dbReference type="GO" id="GO:0005829">
    <property type="term" value="C:cytosol"/>
    <property type="evidence" value="ECO:0007669"/>
    <property type="project" value="TreeGrafter"/>
</dbReference>
<dbReference type="PROSITE" id="PS01332">
    <property type="entry name" value="HTH_RRF2_1"/>
    <property type="match status" value="1"/>
</dbReference>
<dbReference type="EMBL" id="BMJQ01000001">
    <property type="protein sequence ID" value="GGF01869.1"/>
    <property type="molecule type" value="Genomic_DNA"/>
</dbReference>